<organism evidence="1">
    <name type="scientific">Picea sitchensis</name>
    <name type="common">Sitka spruce</name>
    <name type="synonym">Pinus sitchensis</name>
    <dbReference type="NCBI Taxonomy" id="3332"/>
    <lineage>
        <taxon>Eukaryota</taxon>
        <taxon>Viridiplantae</taxon>
        <taxon>Streptophyta</taxon>
        <taxon>Embryophyta</taxon>
        <taxon>Tracheophyta</taxon>
        <taxon>Spermatophyta</taxon>
        <taxon>Pinopsida</taxon>
        <taxon>Pinidae</taxon>
        <taxon>Conifers I</taxon>
        <taxon>Pinales</taxon>
        <taxon>Pinaceae</taxon>
        <taxon>Picea</taxon>
    </lineage>
</organism>
<gene>
    <name evidence="1" type="primary">orf05707</name>
    <name evidence="1" type="ORF">Q903MT_gene5675</name>
</gene>
<protein>
    <submittedName>
        <fullName evidence="1">Uncharacterized protein</fullName>
    </submittedName>
</protein>
<keyword evidence="1" id="KW-0496">Mitochondrion</keyword>
<reference evidence="1" key="1">
    <citation type="submission" date="2019-03" db="EMBL/GenBank/DDBJ databases">
        <title>Largest Complete Mitochondrial Genome of a Gymnosperm, Sitka Spruce (Picea sitchensis), Indicates Complex Physical Structure.</title>
        <authorList>
            <person name="Jackman S.D."/>
            <person name="Coombe L."/>
            <person name="Warren R."/>
            <person name="Kirk H."/>
            <person name="Trinh E."/>
            <person name="McLeod T."/>
            <person name="Pleasance S."/>
            <person name="Pandoh P."/>
            <person name="Zhao Y."/>
            <person name="Coope R."/>
            <person name="Bousquet J."/>
            <person name="Bohlmann J.C."/>
            <person name="Jones S.J.M."/>
            <person name="Birol I."/>
        </authorList>
    </citation>
    <scope>NUCLEOTIDE SEQUENCE</scope>
    <source>
        <strain evidence="1">Q903</strain>
    </source>
</reference>
<evidence type="ECO:0000313" key="1">
    <source>
        <dbReference type="EMBL" id="QHR91640.1"/>
    </source>
</evidence>
<proteinExistence type="predicted"/>
<dbReference type="AlphaFoldDB" id="A0A6B9XR76"/>
<sequence>MSQPTSPCCQPSIAIYASEAILSTNQPTDGGINSTYKRGIECNQWNGLECNERTSTTIRGKGRRVESIYYH</sequence>
<dbReference type="EMBL" id="MK697702">
    <property type="protein sequence ID" value="QHR91640.1"/>
    <property type="molecule type" value="Genomic_DNA"/>
</dbReference>
<accession>A0A6B9XR76</accession>
<geneLocation type="mitochondrion" evidence="1"/>
<name>A0A6B9XR76_PICSI</name>